<gene>
    <name evidence="1" type="ORF">K1X11_013405</name>
</gene>
<keyword evidence="2" id="KW-1185">Reference proteome</keyword>
<protein>
    <recommendedName>
        <fullName evidence="3">Polyketide cyclase</fullName>
    </recommendedName>
</protein>
<dbReference type="InterPro" id="IPR023393">
    <property type="entry name" value="START-like_dom_sf"/>
</dbReference>
<evidence type="ECO:0000313" key="1">
    <source>
        <dbReference type="EMBL" id="WRQ85803.1"/>
    </source>
</evidence>
<name>A0ABZ1C3F5_9BACT</name>
<evidence type="ECO:0008006" key="3">
    <source>
        <dbReference type="Google" id="ProtNLM"/>
    </source>
</evidence>
<proteinExistence type="predicted"/>
<evidence type="ECO:0000313" key="2">
    <source>
        <dbReference type="Proteomes" id="UP000738431"/>
    </source>
</evidence>
<dbReference type="SUPFAM" id="SSF55961">
    <property type="entry name" value="Bet v1-like"/>
    <property type="match status" value="1"/>
</dbReference>
<dbReference type="Proteomes" id="UP000738431">
    <property type="component" value="Chromosome"/>
</dbReference>
<sequence length="128" mass="14245">MKRFTEAVEVPLAKAEVFDFLANRENLVRWTEACAGEWNAEGVAGDGLRFEADSRMGLIELWVGEGTAHAPWRVPLRVSETGPTSSLVTVSLEDPRSLSVEVRLRMNRALRRQLAMLPEEVRGALLLA</sequence>
<reference evidence="1 2" key="1">
    <citation type="submission" date="2023-12" db="EMBL/GenBank/DDBJ databases">
        <title>Description of an unclassified Opitutus bacterium of Verrucomicrobiota.</title>
        <authorList>
            <person name="Zhang D.-F."/>
        </authorList>
    </citation>
    <scope>NUCLEOTIDE SEQUENCE [LARGE SCALE GENOMIC DNA]</scope>
    <source>
        <strain evidence="1 2">WL0086</strain>
    </source>
</reference>
<dbReference type="RefSeq" id="WP_221032622.1">
    <property type="nucleotide sequence ID" value="NZ_CP139781.1"/>
</dbReference>
<dbReference type="EMBL" id="CP139781">
    <property type="protein sequence ID" value="WRQ85803.1"/>
    <property type="molecule type" value="Genomic_DNA"/>
</dbReference>
<dbReference type="Gene3D" id="3.30.530.20">
    <property type="match status" value="1"/>
</dbReference>
<accession>A0ABZ1C3F5</accession>
<organism evidence="1 2">
    <name type="scientific">Actomonas aquatica</name>
    <dbReference type="NCBI Taxonomy" id="2866162"/>
    <lineage>
        <taxon>Bacteria</taxon>
        <taxon>Pseudomonadati</taxon>
        <taxon>Verrucomicrobiota</taxon>
        <taxon>Opitutia</taxon>
        <taxon>Opitutales</taxon>
        <taxon>Opitutaceae</taxon>
        <taxon>Actomonas</taxon>
    </lineage>
</organism>